<reference evidence="2" key="1">
    <citation type="submission" date="2016-04" db="EMBL/GenBank/DDBJ databases">
        <authorList>
            <person name="Evans L.H."/>
            <person name="Alamgir A."/>
            <person name="Owens N."/>
            <person name="Weber N.D."/>
            <person name="Virtaneva K."/>
            <person name="Barbian K."/>
            <person name="Babar A."/>
            <person name="Rosenke K."/>
        </authorList>
    </citation>
    <scope>NUCLEOTIDE SEQUENCE</scope>
    <source>
        <strain evidence="2">Nono1</strain>
    </source>
</reference>
<dbReference type="RefSeq" id="WP_225267137.1">
    <property type="nucleotide sequence ID" value="NZ_CP084058.1"/>
</dbReference>
<evidence type="ECO:0000313" key="2">
    <source>
        <dbReference type="EMBL" id="SAP16294.1"/>
    </source>
</evidence>
<keyword evidence="1" id="KW-0175">Coiled coil</keyword>
<feature type="coiled-coil region" evidence="1">
    <location>
        <begin position="21"/>
        <end position="48"/>
    </location>
</feature>
<accession>A0A1M4BL92</accession>
<gene>
    <name evidence="2" type="ORF">BN4615_P10957</name>
</gene>
<protein>
    <submittedName>
        <fullName evidence="2">Uncharacterized protein</fullName>
    </submittedName>
</protein>
<sequence length="171" mass="18231">MTIQDATAIQPPAHGGDPEVIADFESRIESLTEQAEQLAGERSKALQEIASLEVFAEGCMQRGLKLRAVIARYREHLEAELATPAGDPADEHGNVQTALIPRPRTRYPLVHLPGVTTPHLGCVGCGTPLREATAAEVEAITGGQALHPRCPKCTAPTRIGATPYPSEPRTA</sequence>
<proteinExistence type="predicted"/>
<name>A0A1M4BL92_9ACTN</name>
<organism evidence="2">
    <name type="scientific">Nonomuraea gerenzanensis</name>
    <dbReference type="NCBI Taxonomy" id="93944"/>
    <lineage>
        <taxon>Bacteria</taxon>
        <taxon>Bacillati</taxon>
        <taxon>Actinomycetota</taxon>
        <taxon>Actinomycetes</taxon>
        <taxon>Streptosporangiales</taxon>
        <taxon>Streptosporangiaceae</taxon>
        <taxon>Nonomuraea</taxon>
    </lineage>
</organism>
<dbReference type="AlphaFoldDB" id="A0A1M4BL92"/>
<evidence type="ECO:0000256" key="1">
    <source>
        <dbReference type="SAM" id="Coils"/>
    </source>
</evidence>
<dbReference type="EMBL" id="LT559120">
    <property type="protein sequence ID" value="SAP16294.1"/>
    <property type="molecule type" value="Genomic_DNA"/>
</dbReference>